<dbReference type="RefSeq" id="WP_086366875.1">
    <property type="nucleotide sequence ID" value="NZ_CP021151.1"/>
</dbReference>
<dbReference type="CDD" id="cd14737">
    <property type="entry name" value="PAAR_1"/>
    <property type="match status" value="1"/>
</dbReference>
<dbReference type="AlphaFoldDB" id="A0A1X9U0C8"/>
<name>A0A1X9U0C8_PHODD</name>
<dbReference type="Pfam" id="PF05488">
    <property type="entry name" value="PAAR_motif"/>
    <property type="match status" value="1"/>
</dbReference>
<organism evidence="1 2">
    <name type="scientific">Photobacterium damselae subsp. damselae</name>
    <name type="common">Listonella damsela</name>
    <dbReference type="NCBI Taxonomy" id="85581"/>
    <lineage>
        <taxon>Bacteria</taxon>
        <taxon>Pseudomonadati</taxon>
        <taxon>Pseudomonadota</taxon>
        <taxon>Gammaproteobacteria</taxon>
        <taxon>Vibrionales</taxon>
        <taxon>Vibrionaceae</taxon>
        <taxon>Photobacterium</taxon>
    </lineage>
</organism>
<protein>
    <submittedName>
        <fullName evidence="1">Type VI secretion system PAAR protein</fullName>
    </submittedName>
</protein>
<dbReference type="EMBL" id="JABXOR010001523">
    <property type="protein sequence ID" value="NVP03183.1"/>
    <property type="molecule type" value="Genomic_DNA"/>
</dbReference>
<evidence type="ECO:0000313" key="2">
    <source>
        <dbReference type="Proteomes" id="UP000533429"/>
    </source>
</evidence>
<gene>
    <name evidence="1" type="ORF">HWA77_23535</name>
</gene>
<evidence type="ECO:0000313" key="1">
    <source>
        <dbReference type="EMBL" id="NVP03183.1"/>
    </source>
</evidence>
<dbReference type="Gene3D" id="2.60.200.60">
    <property type="match status" value="1"/>
</dbReference>
<reference evidence="1 2" key="1">
    <citation type="submission" date="2020-06" db="EMBL/GenBank/DDBJ databases">
        <title>Photobacterium damselae subsp. damselae comparative genomics.</title>
        <authorList>
            <person name="Osorio C.R."/>
        </authorList>
    </citation>
    <scope>NUCLEOTIDE SEQUENCE [LARGE SCALE GENOMIC DNA]</scope>
    <source>
        <strain evidence="1 2">TW250/03</strain>
    </source>
</reference>
<dbReference type="InterPro" id="IPR008727">
    <property type="entry name" value="PAAR_motif"/>
</dbReference>
<dbReference type="KEGG" id="pds:CAY62_06305"/>
<dbReference type="NCBIfam" id="NF033420">
    <property type="entry name" value="T6SS_PAAR_dom"/>
    <property type="match status" value="1"/>
</dbReference>
<comment type="caution">
    <text evidence="1">The sequence shown here is derived from an EMBL/GenBank/DDBJ whole genome shotgun (WGS) entry which is preliminary data.</text>
</comment>
<dbReference type="Proteomes" id="UP000533429">
    <property type="component" value="Unassembled WGS sequence"/>
</dbReference>
<sequence length="94" mass="9315">MPKAAKLGDIGTDHDGFPPTPIIAGSSSVMIDGKPAARQGDALAPHAKPKHPPHPRAISQGSGAVFIDGKPAARSGDAIDCGGKVQASGTVNIG</sequence>
<accession>A0A1X9U0C8</accession>
<proteinExistence type="predicted"/>